<protein>
    <recommendedName>
        <fullName evidence="6">Glycosyltransferase subfamily 4-like N-terminal domain-containing protein</fullName>
    </recommendedName>
</protein>
<keyword evidence="1" id="KW-0472">Membrane</keyword>
<dbReference type="InterPro" id="IPR028098">
    <property type="entry name" value="Glyco_trans_4-like_N"/>
</dbReference>
<dbReference type="Proteomes" id="UP000051035">
    <property type="component" value="Unassembled WGS sequence"/>
</dbReference>
<dbReference type="PANTHER" id="PTHR45947:SF3">
    <property type="entry name" value="SULFOQUINOVOSYL TRANSFERASE SQD2"/>
    <property type="match status" value="1"/>
</dbReference>
<keyword evidence="1" id="KW-1133">Transmembrane helix</keyword>
<dbReference type="AlphaFoldDB" id="A0A0S8JJZ8"/>
<reference evidence="4 5" key="1">
    <citation type="journal article" date="2015" name="Microbiome">
        <title>Genomic resolution of linkages in carbon, nitrogen, and sulfur cycling among widespread estuary sediment bacteria.</title>
        <authorList>
            <person name="Baker B.J."/>
            <person name="Lazar C.S."/>
            <person name="Teske A.P."/>
            <person name="Dick G.J."/>
        </authorList>
    </citation>
    <scope>NUCLEOTIDE SEQUENCE [LARGE SCALE GENOMIC DNA]</scope>
    <source>
        <strain evidence="4">SM1_40</strain>
    </source>
</reference>
<feature type="domain" description="Glycosyltransferase subfamily 4-like N-terminal" evidence="3">
    <location>
        <begin position="23"/>
        <end position="196"/>
    </location>
</feature>
<sequence length="276" mass="31616">MKVLFIVTAFQRHEKDVITPWLLETIKSLGDLGIEVTVFAPSYRGLADHTIKGIPVKRFRYFFRRWENLTHEETTPDRLKRGLFYKGLVAFYVLGGMIGIMRLCARERYDIIHVHWPFPHALFGYLGRWMCGGRLVCTFYGVELQWVLNKMPAFRPFLKWAARVSDEVVAISSYTAAMLRNVEDVPIRVIPYGISVRELSPPVRRSSGPATILFVGRLVERKGVAFLIDAFQNLCRSSDVRLVIVGDGPERRALEQRARSRGIEGEVRFVGQVEAD</sequence>
<dbReference type="InterPro" id="IPR001296">
    <property type="entry name" value="Glyco_trans_1"/>
</dbReference>
<dbReference type="PANTHER" id="PTHR45947">
    <property type="entry name" value="SULFOQUINOVOSYL TRANSFERASE SQD2"/>
    <property type="match status" value="1"/>
</dbReference>
<keyword evidence="1" id="KW-0812">Transmembrane</keyword>
<dbReference type="Gene3D" id="3.40.50.2000">
    <property type="entry name" value="Glycogen Phosphorylase B"/>
    <property type="match status" value="2"/>
</dbReference>
<evidence type="ECO:0000259" key="2">
    <source>
        <dbReference type="Pfam" id="PF00534"/>
    </source>
</evidence>
<gene>
    <name evidence="4" type="ORF">AMJ71_04725</name>
</gene>
<proteinExistence type="predicted"/>
<accession>A0A0S8JJZ8</accession>
<feature type="domain" description="Glycosyl transferase family 1" evidence="2">
    <location>
        <begin position="202"/>
        <end position="274"/>
    </location>
</feature>
<name>A0A0S8JJZ8_UNCT6</name>
<dbReference type="GO" id="GO:0016757">
    <property type="term" value="F:glycosyltransferase activity"/>
    <property type="evidence" value="ECO:0007669"/>
    <property type="project" value="InterPro"/>
</dbReference>
<evidence type="ECO:0000259" key="3">
    <source>
        <dbReference type="Pfam" id="PF13439"/>
    </source>
</evidence>
<evidence type="ECO:0000256" key="1">
    <source>
        <dbReference type="SAM" id="Phobius"/>
    </source>
</evidence>
<comment type="caution">
    <text evidence="4">The sequence shown here is derived from an EMBL/GenBank/DDBJ whole genome shotgun (WGS) entry which is preliminary data.</text>
</comment>
<dbReference type="Pfam" id="PF13439">
    <property type="entry name" value="Glyco_transf_4"/>
    <property type="match status" value="1"/>
</dbReference>
<dbReference type="EMBL" id="LJVA01000042">
    <property type="protein sequence ID" value="KPL10033.1"/>
    <property type="molecule type" value="Genomic_DNA"/>
</dbReference>
<evidence type="ECO:0008006" key="6">
    <source>
        <dbReference type="Google" id="ProtNLM"/>
    </source>
</evidence>
<feature type="transmembrane region" description="Helical" evidence="1">
    <location>
        <begin position="83"/>
        <end position="105"/>
    </location>
</feature>
<dbReference type="Pfam" id="PF00534">
    <property type="entry name" value="Glycos_transf_1"/>
    <property type="match status" value="1"/>
</dbReference>
<evidence type="ECO:0000313" key="5">
    <source>
        <dbReference type="Proteomes" id="UP000051035"/>
    </source>
</evidence>
<dbReference type="SUPFAM" id="SSF53756">
    <property type="entry name" value="UDP-Glycosyltransferase/glycogen phosphorylase"/>
    <property type="match status" value="1"/>
</dbReference>
<feature type="non-terminal residue" evidence="4">
    <location>
        <position position="276"/>
    </location>
</feature>
<dbReference type="InterPro" id="IPR050194">
    <property type="entry name" value="Glycosyltransferase_grp1"/>
</dbReference>
<evidence type="ECO:0000313" key="4">
    <source>
        <dbReference type="EMBL" id="KPL10033.1"/>
    </source>
</evidence>
<organism evidence="4 5">
    <name type="scientific">candidate division TA06 bacterium SM1_40</name>
    <dbReference type="NCBI Taxonomy" id="1703773"/>
    <lineage>
        <taxon>Bacteria</taxon>
        <taxon>Bacteria division TA06</taxon>
    </lineage>
</organism>